<evidence type="ECO:0000313" key="2">
    <source>
        <dbReference type="Proteomes" id="UP001501598"/>
    </source>
</evidence>
<comment type="caution">
    <text evidence="1">The sequence shown here is derived from an EMBL/GenBank/DDBJ whole genome shotgun (WGS) entry which is preliminary data.</text>
</comment>
<proteinExistence type="predicted"/>
<dbReference type="Proteomes" id="UP001501598">
    <property type="component" value="Unassembled WGS sequence"/>
</dbReference>
<gene>
    <name evidence="1" type="ORF">GCM10023175_50470</name>
</gene>
<name>A0ABP8RZV0_9PSEU</name>
<organism evidence="1 2">
    <name type="scientific">Pseudonocardia xishanensis</name>
    <dbReference type="NCBI Taxonomy" id="630995"/>
    <lineage>
        <taxon>Bacteria</taxon>
        <taxon>Bacillati</taxon>
        <taxon>Actinomycetota</taxon>
        <taxon>Actinomycetes</taxon>
        <taxon>Pseudonocardiales</taxon>
        <taxon>Pseudonocardiaceae</taxon>
        <taxon>Pseudonocardia</taxon>
    </lineage>
</organism>
<protein>
    <submittedName>
        <fullName evidence="1">Uncharacterized protein</fullName>
    </submittedName>
</protein>
<evidence type="ECO:0000313" key="1">
    <source>
        <dbReference type="EMBL" id="GAA4553772.1"/>
    </source>
</evidence>
<reference evidence="2" key="1">
    <citation type="journal article" date="2019" name="Int. J. Syst. Evol. Microbiol.">
        <title>The Global Catalogue of Microorganisms (GCM) 10K type strain sequencing project: providing services to taxonomists for standard genome sequencing and annotation.</title>
        <authorList>
            <consortium name="The Broad Institute Genomics Platform"/>
            <consortium name="The Broad Institute Genome Sequencing Center for Infectious Disease"/>
            <person name="Wu L."/>
            <person name="Ma J."/>
        </authorList>
    </citation>
    <scope>NUCLEOTIDE SEQUENCE [LARGE SCALE GENOMIC DNA]</scope>
    <source>
        <strain evidence="2">JCM 17906</strain>
    </source>
</reference>
<sequence length="67" mass="7561">MTRPAFTKDCQFSLLYEATIEIPSDLPTEHIDKLLEEHTHERNLTANTTSQALGTWDVLNDTEAVST</sequence>
<keyword evidence="2" id="KW-1185">Reference proteome</keyword>
<dbReference type="EMBL" id="BAABGT010000076">
    <property type="protein sequence ID" value="GAA4553772.1"/>
    <property type="molecule type" value="Genomic_DNA"/>
</dbReference>
<accession>A0ABP8RZV0</accession>